<feature type="region of interest" description="Disordered" evidence="1">
    <location>
        <begin position="1"/>
        <end position="140"/>
    </location>
</feature>
<feature type="compositionally biased region" description="Basic and acidic residues" evidence="1">
    <location>
        <begin position="97"/>
        <end position="123"/>
    </location>
</feature>
<name>A0A3M0KJN6_HIRRU</name>
<feature type="compositionally biased region" description="Basic and acidic residues" evidence="1">
    <location>
        <begin position="55"/>
        <end position="67"/>
    </location>
</feature>
<evidence type="ECO:0000313" key="2">
    <source>
        <dbReference type="EMBL" id="RMC13462.1"/>
    </source>
</evidence>
<evidence type="ECO:0000313" key="3">
    <source>
        <dbReference type="Proteomes" id="UP000269221"/>
    </source>
</evidence>
<accession>A0A3M0KJN6</accession>
<dbReference type="Proteomes" id="UP000269221">
    <property type="component" value="Unassembled WGS sequence"/>
</dbReference>
<organism evidence="2 3">
    <name type="scientific">Hirundo rustica rustica</name>
    <dbReference type="NCBI Taxonomy" id="333673"/>
    <lineage>
        <taxon>Eukaryota</taxon>
        <taxon>Metazoa</taxon>
        <taxon>Chordata</taxon>
        <taxon>Craniata</taxon>
        <taxon>Vertebrata</taxon>
        <taxon>Euteleostomi</taxon>
        <taxon>Archelosauria</taxon>
        <taxon>Archosauria</taxon>
        <taxon>Dinosauria</taxon>
        <taxon>Saurischia</taxon>
        <taxon>Theropoda</taxon>
        <taxon>Coelurosauria</taxon>
        <taxon>Aves</taxon>
        <taxon>Neognathae</taxon>
        <taxon>Neoaves</taxon>
        <taxon>Telluraves</taxon>
        <taxon>Australaves</taxon>
        <taxon>Passeriformes</taxon>
        <taxon>Sylvioidea</taxon>
        <taxon>Hirundinidae</taxon>
        <taxon>Hirundo</taxon>
    </lineage>
</organism>
<proteinExistence type="predicted"/>
<sequence length="140" mass="15365">MQPIRGMAAVPSRSVADVQRRVEGKEEVPAPMSTETEQKAEKAAGGLSPAVLKCQEGEGEVRCDSRKNYPRLPSSGASSSSRSPNDSGTRTPAVPRQPEERPTEATMKEVLEKLKDLVVERQGQHKHQEKPRAPSWTTYT</sequence>
<gene>
    <name evidence="2" type="ORF">DUI87_11000</name>
</gene>
<protein>
    <submittedName>
        <fullName evidence="2">Uncharacterized protein</fullName>
    </submittedName>
</protein>
<feature type="compositionally biased region" description="Basic and acidic residues" evidence="1">
    <location>
        <begin position="18"/>
        <end position="28"/>
    </location>
</feature>
<keyword evidence="3" id="KW-1185">Reference proteome</keyword>
<dbReference type="EMBL" id="QRBI01000106">
    <property type="protein sequence ID" value="RMC13462.1"/>
    <property type="molecule type" value="Genomic_DNA"/>
</dbReference>
<reference evidence="2 3" key="1">
    <citation type="submission" date="2018-07" db="EMBL/GenBank/DDBJ databases">
        <title>A high quality draft genome assembly of the barn swallow (H. rustica rustica).</title>
        <authorList>
            <person name="Formenti G."/>
            <person name="Chiara M."/>
            <person name="Poveda L."/>
            <person name="Francoijs K.-J."/>
            <person name="Bonisoli-Alquati A."/>
            <person name="Canova L."/>
            <person name="Gianfranceschi L."/>
            <person name="Horner D.S."/>
            <person name="Saino N."/>
        </authorList>
    </citation>
    <scope>NUCLEOTIDE SEQUENCE [LARGE SCALE GENOMIC DNA]</scope>
    <source>
        <strain evidence="2">Chelidonia</strain>
        <tissue evidence="2">Blood</tissue>
    </source>
</reference>
<evidence type="ECO:0000256" key="1">
    <source>
        <dbReference type="SAM" id="MobiDB-lite"/>
    </source>
</evidence>
<feature type="compositionally biased region" description="Low complexity" evidence="1">
    <location>
        <begin position="74"/>
        <end position="87"/>
    </location>
</feature>
<dbReference type="AlphaFoldDB" id="A0A3M0KJN6"/>
<comment type="caution">
    <text evidence="2">The sequence shown here is derived from an EMBL/GenBank/DDBJ whole genome shotgun (WGS) entry which is preliminary data.</text>
</comment>